<gene>
    <name evidence="1" type="ORF">ENR15_02240</name>
</gene>
<reference evidence="1" key="1">
    <citation type="journal article" date="2020" name="mSystems">
        <title>Genome- and Community-Level Interaction Insights into Carbon Utilization and Element Cycling Functions of Hydrothermarchaeota in Hydrothermal Sediment.</title>
        <authorList>
            <person name="Zhou Z."/>
            <person name="Liu Y."/>
            <person name="Xu W."/>
            <person name="Pan J."/>
            <person name="Luo Z.H."/>
            <person name="Li M."/>
        </authorList>
    </citation>
    <scope>NUCLEOTIDE SEQUENCE [LARGE SCALE GENOMIC DNA]</scope>
    <source>
        <strain evidence="1">SpSt-374</strain>
    </source>
</reference>
<evidence type="ECO:0000313" key="1">
    <source>
        <dbReference type="EMBL" id="HGF99506.1"/>
    </source>
</evidence>
<protein>
    <submittedName>
        <fullName evidence="1">Uncharacterized protein</fullName>
    </submittedName>
</protein>
<comment type="caution">
    <text evidence="1">The sequence shown here is derived from an EMBL/GenBank/DDBJ whole genome shotgun (WGS) entry which is preliminary data.</text>
</comment>
<dbReference type="EMBL" id="DSPX01000017">
    <property type="protein sequence ID" value="HGF99506.1"/>
    <property type="molecule type" value="Genomic_DNA"/>
</dbReference>
<sequence length="101" mass="11507">MGATISRLSALPAGWLARRVGVTRPFRGARRRRSWGNEEEREPSGGATFWGLRRLTDWEIPEYAIRQLPFIPSKLNHHSMQLGFPLGVGWLWLPATVTPKE</sequence>
<accession>A0A7C3ZUX7</accession>
<name>A0A7C3ZUX7_9CYAN</name>
<dbReference type="AlphaFoldDB" id="A0A7C3ZUX7"/>
<organism evidence="1">
    <name type="scientific">Planktothricoides sp. SpSt-374</name>
    <dbReference type="NCBI Taxonomy" id="2282167"/>
    <lineage>
        <taxon>Bacteria</taxon>
        <taxon>Bacillati</taxon>
        <taxon>Cyanobacteriota</taxon>
        <taxon>Cyanophyceae</taxon>
        <taxon>Oscillatoriophycideae</taxon>
        <taxon>Oscillatoriales</taxon>
        <taxon>Oscillatoriaceae</taxon>
        <taxon>Planktothricoides</taxon>
    </lineage>
</organism>
<proteinExistence type="predicted"/>